<organism evidence="2 3">
    <name type="scientific">Pelolinea submarina</name>
    <dbReference type="NCBI Taxonomy" id="913107"/>
    <lineage>
        <taxon>Bacteria</taxon>
        <taxon>Bacillati</taxon>
        <taxon>Chloroflexota</taxon>
        <taxon>Anaerolineae</taxon>
        <taxon>Anaerolineales</taxon>
        <taxon>Anaerolineaceae</taxon>
        <taxon>Pelolinea</taxon>
    </lineage>
</organism>
<evidence type="ECO:0000313" key="3">
    <source>
        <dbReference type="Proteomes" id="UP000256388"/>
    </source>
</evidence>
<dbReference type="EMBL" id="QUMS01000003">
    <property type="protein sequence ID" value="REG07139.1"/>
    <property type="molecule type" value="Genomic_DNA"/>
</dbReference>
<keyword evidence="2" id="KW-0238">DNA-binding</keyword>
<dbReference type="SUPFAM" id="SSF46785">
    <property type="entry name" value="Winged helix' DNA-binding domain"/>
    <property type="match status" value="1"/>
</dbReference>
<accession>A0A347ZVW2</accession>
<dbReference type="GO" id="GO:0003700">
    <property type="term" value="F:DNA-binding transcription factor activity"/>
    <property type="evidence" value="ECO:0007669"/>
    <property type="project" value="InterPro"/>
</dbReference>
<proteinExistence type="predicted"/>
<evidence type="ECO:0000259" key="1">
    <source>
        <dbReference type="SMART" id="SM00347"/>
    </source>
</evidence>
<dbReference type="RefSeq" id="WP_116225616.1">
    <property type="nucleotide sequence ID" value="NZ_AP018437.1"/>
</dbReference>
<dbReference type="InterPro" id="IPR036390">
    <property type="entry name" value="WH_DNA-bd_sf"/>
</dbReference>
<dbReference type="OrthoDB" id="8537236at2"/>
<evidence type="ECO:0000313" key="2">
    <source>
        <dbReference type="EMBL" id="REG07139.1"/>
    </source>
</evidence>
<feature type="domain" description="HTH marR-type" evidence="1">
    <location>
        <begin position="3"/>
        <end position="98"/>
    </location>
</feature>
<gene>
    <name evidence="2" type="ORF">DFR64_2343</name>
</gene>
<dbReference type="InterPro" id="IPR011991">
    <property type="entry name" value="ArsR-like_HTH"/>
</dbReference>
<keyword evidence="3" id="KW-1185">Reference proteome</keyword>
<dbReference type="GO" id="GO:0003677">
    <property type="term" value="F:DNA binding"/>
    <property type="evidence" value="ECO:0007669"/>
    <property type="project" value="UniProtKB-KW"/>
</dbReference>
<dbReference type="Gene3D" id="1.10.10.10">
    <property type="entry name" value="Winged helix-like DNA-binding domain superfamily/Winged helix DNA-binding domain"/>
    <property type="match status" value="1"/>
</dbReference>
<dbReference type="Proteomes" id="UP000256388">
    <property type="component" value="Unassembled WGS sequence"/>
</dbReference>
<sequence>MEIEFKATDADLTILEHIEDEPDTTQAGLAEKLGVAVGTVNWHLKRLVEKGYVKVKRAERKKLRYIITPEGLALRARLTVDYIQSSLELYRLVRTRSLKAIADVKAMGYTTVSVEGEGDVAEILKLTSMEQGLNISPDREYPLLKVIGLKIFIEEKE</sequence>
<name>A0A347ZVW2_9CHLR</name>
<dbReference type="SMART" id="SM00347">
    <property type="entry name" value="HTH_MARR"/>
    <property type="match status" value="1"/>
</dbReference>
<dbReference type="InterPro" id="IPR036388">
    <property type="entry name" value="WH-like_DNA-bd_sf"/>
</dbReference>
<reference evidence="2 3" key="1">
    <citation type="submission" date="2018-08" db="EMBL/GenBank/DDBJ databases">
        <title>Genomic Encyclopedia of Type Strains, Phase IV (KMG-IV): sequencing the most valuable type-strain genomes for metagenomic binning, comparative biology and taxonomic classification.</title>
        <authorList>
            <person name="Goeker M."/>
        </authorList>
    </citation>
    <scope>NUCLEOTIDE SEQUENCE [LARGE SCALE GENOMIC DNA]</scope>
    <source>
        <strain evidence="2 3">DSM 23923</strain>
    </source>
</reference>
<dbReference type="CDD" id="cd00090">
    <property type="entry name" value="HTH_ARSR"/>
    <property type="match status" value="1"/>
</dbReference>
<protein>
    <submittedName>
        <fullName evidence="2">Winged helix-turn-helix DNA-binding protein</fullName>
    </submittedName>
</protein>
<dbReference type="Pfam" id="PF13412">
    <property type="entry name" value="HTH_24"/>
    <property type="match status" value="1"/>
</dbReference>
<comment type="caution">
    <text evidence="2">The sequence shown here is derived from an EMBL/GenBank/DDBJ whole genome shotgun (WGS) entry which is preliminary data.</text>
</comment>
<dbReference type="AlphaFoldDB" id="A0A347ZVW2"/>
<dbReference type="InterPro" id="IPR000835">
    <property type="entry name" value="HTH_MarR-typ"/>
</dbReference>